<proteinExistence type="predicted"/>
<organism evidence="1 2">
    <name type="scientific">Kiloniella antarctica</name>
    <dbReference type="NCBI Taxonomy" id="1550907"/>
    <lineage>
        <taxon>Bacteria</taxon>
        <taxon>Pseudomonadati</taxon>
        <taxon>Pseudomonadota</taxon>
        <taxon>Alphaproteobacteria</taxon>
        <taxon>Rhodospirillales</taxon>
        <taxon>Kiloniellaceae</taxon>
        <taxon>Kiloniella</taxon>
    </lineage>
</organism>
<dbReference type="EMBL" id="JBHUII010000006">
    <property type="protein sequence ID" value="MFD2206563.1"/>
    <property type="molecule type" value="Genomic_DNA"/>
</dbReference>
<dbReference type="RefSeq" id="WP_380252317.1">
    <property type="nucleotide sequence ID" value="NZ_JBHUII010000006.1"/>
</dbReference>
<evidence type="ECO:0000313" key="2">
    <source>
        <dbReference type="Proteomes" id="UP001597294"/>
    </source>
</evidence>
<evidence type="ECO:0000313" key="1">
    <source>
        <dbReference type="EMBL" id="MFD2206563.1"/>
    </source>
</evidence>
<protein>
    <recommendedName>
        <fullName evidence="3">Solute-binding protein family 3/N-terminal domain-containing protein</fullName>
    </recommendedName>
</protein>
<dbReference type="Proteomes" id="UP001597294">
    <property type="component" value="Unassembled WGS sequence"/>
</dbReference>
<reference evidence="2" key="1">
    <citation type="journal article" date="2019" name="Int. J. Syst. Evol. Microbiol.">
        <title>The Global Catalogue of Microorganisms (GCM) 10K type strain sequencing project: providing services to taxonomists for standard genome sequencing and annotation.</title>
        <authorList>
            <consortium name="The Broad Institute Genomics Platform"/>
            <consortium name="The Broad Institute Genome Sequencing Center for Infectious Disease"/>
            <person name="Wu L."/>
            <person name="Ma J."/>
        </authorList>
    </citation>
    <scope>NUCLEOTIDE SEQUENCE [LARGE SCALE GENOMIC DNA]</scope>
    <source>
        <strain evidence="2">CGMCC 4.7192</strain>
    </source>
</reference>
<name>A0ABW5BK76_9PROT</name>
<gene>
    <name evidence="1" type="ORF">ACFSKO_13095</name>
</gene>
<evidence type="ECO:0008006" key="3">
    <source>
        <dbReference type="Google" id="ProtNLM"/>
    </source>
</evidence>
<sequence length="141" mass="16090">MLRQNRVSIFVLWLFFNLQTSPILADTITLRMVDLQEGTSKFYHDLLKSSLEAIGHNLKIIIKGDIPKKRSVAMFETEKIDIIVLLRTPKRNKKYTDVNIDLTSGMIGERVLFIPPLTTSDYSSIKTLTDFRRSGKVGVFG</sequence>
<comment type="caution">
    <text evidence="1">The sequence shown here is derived from an EMBL/GenBank/DDBJ whole genome shotgun (WGS) entry which is preliminary data.</text>
</comment>
<accession>A0ABW5BK76</accession>
<keyword evidence="2" id="KW-1185">Reference proteome</keyword>